<evidence type="ECO:0000256" key="2">
    <source>
        <dbReference type="ARBA" id="ARBA00023163"/>
    </source>
</evidence>
<dbReference type="RefSeq" id="WP_042665745.1">
    <property type="nucleotide sequence ID" value="NZ_CABLRR010000003.1"/>
</dbReference>
<evidence type="ECO:0000256" key="1">
    <source>
        <dbReference type="ARBA" id="ARBA00023015"/>
    </source>
</evidence>
<dbReference type="PANTHER" id="PTHR34236:SF1">
    <property type="entry name" value="DIMETHYL SULFOXIDE REDUCTASE TRANSCRIPTIONAL ACTIVATOR"/>
    <property type="match status" value="1"/>
</dbReference>
<evidence type="ECO:0000259" key="4">
    <source>
        <dbReference type="Pfam" id="PF15915"/>
    </source>
</evidence>
<keyword evidence="6" id="KW-1185">Reference proteome</keyword>
<feature type="domain" description="HTH bat-type" evidence="3">
    <location>
        <begin position="158"/>
        <end position="209"/>
    </location>
</feature>
<proteinExistence type="predicted"/>
<dbReference type="Proteomes" id="UP000198902">
    <property type="component" value="Unassembled WGS sequence"/>
</dbReference>
<keyword evidence="1" id="KW-0805">Transcription regulation</keyword>
<evidence type="ECO:0000259" key="3">
    <source>
        <dbReference type="Pfam" id="PF04967"/>
    </source>
</evidence>
<keyword evidence="2" id="KW-0804">Transcription</keyword>
<dbReference type="PANTHER" id="PTHR34236">
    <property type="entry name" value="DIMETHYL SULFOXIDE REDUCTASE TRANSCRIPTIONAL ACTIVATOR"/>
    <property type="match status" value="1"/>
</dbReference>
<dbReference type="InterPro" id="IPR007050">
    <property type="entry name" value="HTH_bacterioopsin"/>
</dbReference>
<name>A0A0D6JTQ7_9EURY</name>
<sequence length="216" mass="23926">MSLITVADIAHDDLALTPTIQSEAASEIDVVSQSGTDPETGQFFFAVKNADVAAFEEALEADHTVRDWWLVSEREDSVVYRIGHTNDAILLSPIVTELGGLMLDACSNETSGWRVRLQLSDREALAELWEYCEANDISFDLNRMFQQDGWMNGEPSKLTDAQRDALVAAYEHGYFEEPREAALDDLSDVLDISPTAVSGRIRRGTAELVESILVDE</sequence>
<organism evidence="5 6">
    <name type="scientific">Haloferax massiliensis</name>
    <dbReference type="NCBI Taxonomy" id="1476858"/>
    <lineage>
        <taxon>Archaea</taxon>
        <taxon>Methanobacteriati</taxon>
        <taxon>Methanobacteriota</taxon>
        <taxon>Stenosarchaea group</taxon>
        <taxon>Halobacteria</taxon>
        <taxon>Halobacteriales</taxon>
        <taxon>Haloferacaceae</taxon>
        <taxon>Haloferax</taxon>
    </lineage>
</organism>
<dbReference type="AlphaFoldDB" id="A0A0D6JTQ7"/>
<dbReference type="InterPro" id="IPR031803">
    <property type="entry name" value="BAT_GAF/HTH-assoc"/>
</dbReference>
<dbReference type="EMBL" id="CSTE01000003">
    <property type="protein sequence ID" value="CQR51752.1"/>
    <property type="molecule type" value="Genomic_DNA"/>
</dbReference>
<reference evidence="6" key="1">
    <citation type="submission" date="2015-03" db="EMBL/GenBank/DDBJ databases">
        <authorList>
            <person name="Urmite Genomes"/>
        </authorList>
    </citation>
    <scope>NUCLEOTIDE SEQUENCE [LARGE SCALE GENOMIC DNA]</scope>
    <source>
        <strain evidence="6">Arc-Hr</strain>
    </source>
</reference>
<dbReference type="OrthoDB" id="156233at2157"/>
<evidence type="ECO:0000313" key="5">
    <source>
        <dbReference type="EMBL" id="CQR51752.1"/>
    </source>
</evidence>
<dbReference type="Pfam" id="PF15915">
    <property type="entry name" value="BAT"/>
    <property type="match status" value="1"/>
</dbReference>
<dbReference type="Pfam" id="PF04967">
    <property type="entry name" value="HTH_10"/>
    <property type="match status" value="1"/>
</dbReference>
<protein>
    <submittedName>
        <fullName evidence="5">HTH DNA binding domain protein</fullName>
    </submittedName>
</protein>
<evidence type="ECO:0000313" key="6">
    <source>
        <dbReference type="Proteomes" id="UP000198902"/>
    </source>
</evidence>
<feature type="domain" description="Bacterioopsin transcriptional activator GAF and HTH associated" evidence="4">
    <location>
        <begin position="31"/>
        <end position="145"/>
    </location>
</feature>
<accession>A0A0D6JTQ7</accession>
<gene>
    <name evidence="5" type="ORF">BN996_02804</name>
</gene>